<dbReference type="OrthoDB" id="3365698at2759"/>
<dbReference type="eggNOG" id="ENOG502SVC6">
    <property type="taxonomic scope" value="Eukaryota"/>
</dbReference>
<dbReference type="Pfam" id="PF12937">
    <property type="entry name" value="F-box-like"/>
    <property type="match status" value="1"/>
</dbReference>
<accession>D8QH32</accession>
<dbReference type="InterPro" id="IPR001810">
    <property type="entry name" value="F-box_dom"/>
</dbReference>
<dbReference type="VEuPathDB" id="FungiDB:SCHCODRAFT_02590498"/>
<reference evidence="2 3" key="1">
    <citation type="journal article" date="2010" name="Nat. Biotechnol.">
        <title>Genome sequence of the model mushroom Schizophyllum commune.</title>
        <authorList>
            <person name="Ohm R.A."/>
            <person name="de Jong J.F."/>
            <person name="Lugones L.G."/>
            <person name="Aerts A."/>
            <person name="Kothe E."/>
            <person name="Stajich J.E."/>
            <person name="de Vries R.P."/>
            <person name="Record E."/>
            <person name="Levasseur A."/>
            <person name="Baker S.E."/>
            <person name="Bartholomew K.A."/>
            <person name="Coutinho P.M."/>
            <person name="Erdmann S."/>
            <person name="Fowler T.J."/>
            <person name="Gathman A.C."/>
            <person name="Lombard V."/>
            <person name="Henrissat B."/>
            <person name="Knabe N."/>
            <person name="Kuees U."/>
            <person name="Lilly W.W."/>
            <person name="Lindquist E."/>
            <person name="Lucas S."/>
            <person name="Magnuson J.K."/>
            <person name="Piumi F."/>
            <person name="Raudaskoski M."/>
            <person name="Salamov A."/>
            <person name="Schmutz J."/>
            <person name="Schwarze F.W.M.R."/>
            <person name="vanKuyk P.A."/>
            <person name="Horton J.S."/>
            <person name="Grigoriev I.V."/>
            <person name="Woesten H.A.B."/>
        </authorList>
    </citation>
    <scope>NUCLEOTIDE SEQUENCE [LARGE SCALE GENOMIC DNA]</scope>
    <source>
        <strain evidence="3">H4-8 / FGSC 9210</strain>
    </source>
</reference>
<evidence type="ECO:0000313" key="3">
    <source>
        <dbReference type="Proteomes" id="UP000007431"/>
    </source>
</evidence>
<dbReference type="AlphaFoldDB" id="D8QH32"/>
<dbReference type="Proteomes" id="UP000007431">
    <property type="component" value="Unassembled WGS sequence"/>
</dbReference>
<name>D8QH32_SCHCM</name>
<feature type="domain" description="F-box" evidence="1">
    <location>
        <begin position="86"/>
        <end position="141"/>
    </location>
</feature>
<dbReference type="KEGG" id="scm:SCHCO_02590498"/>
<dbReference type="Gene3D" id="1.20.1280.50">
    <property type="match status" value="1"/>
</dbReference>
<dbReference type="HOGENOM" id="CLU_018544_12_0_1"/>
<dbReference type="InParanoid" id="D8QH32"/>
<dbReference type="RefSeq" id="XP_003027775.1">
    <property type="nucleotide sequence ID" value="XM_003027729.1"/>
</dbReference>
<dbReference type="EMBL" id="GL377312">
    <property type="protein sequence ID" value="EFI92872.1"/>
    <property type="molecule type" value="Genomic_DNA"/>
</dbReference>
<keyword evidence="3" id="KW-1185">Reference proteome</keyword>
<evidence type="ECO:0000259" key="1">
    <source>
        <dbReference type="Pfam" id="PF12937"/>
    </source>
</evidence>
<sequence>MMAVLPPMAHAIPAQSPYQHVLHTNYIPTDEEVVDIRNLCAAPCQRMCTLEDDIAELEATIARKLAEYKVLSAFTKAHLSLTSNMRRLPSEILQNIFVACLPTDGPAAMSDNEAPLVLTRVCRRWRHIAYGTAELWSSIHIACPDPRGLSPLDPPTVSLDTRLRLAAAWLARSGTCPLDVSLFSNEGARPVPAAQSPACAFAALLLPHAARIRHLRLTVPAAALDAVRAVCAGAERLRSCDVYVRPDAMLDAAGAPDVVLASESVQTLRLALPTPFAAPEGIWGRLRDLTLCVQTGDIGTRALLGKLPLCTELEVCRLVLILPFASAATPLVPAGTILPRLHTLAIEGVGPLSCALDSLTLPALKSLVLQSDTPAGTHAVIRRLLERSRCELTRLQVTAPPGQHEEVVGCLRLVPSLEELVLHERSALRQAAASECATFVDTLADSDALCPALRDVRLSYCSGITPEHGLRLLRSRNGTESCRPLQTFHLSMLDLRQAEHDAAKEMMAWKARGVDVVVSPSSPRYSYSPKEGLRGRGSISSTFGEMVW</sequence>
<dbReference type="GeneID" id="9597926"/>
<dbReference type="OMA" id="CIESSCH"/>
<gene>
    <name evidence="2" type="ORF">SCHCODRAFT_237751</name>
</gene>
<organism evidence="3">
    <name type="scientific">Schizophyllum commune (strain H4-8 / FGSC 9210)</name>
    <name type="common">Split gill fungus</name>
    <dbReference type="NCBI Taxonomy" id="578458"/>
    <lineage>
        <taxon>Eukaryota</taxon>
        <taxon>Fungi</taxon>
        <taxon>Dikarya</taxon>
        <taxon>Basidiomycota</taxon>
        <taxon>Agaricomycotina</taxon>
        <taxon>Agaricomycetes</taxon>
        <taxon>Agaricomycetidae</taxon>
        <taxon>Agaricales</taxon>
        <taxon>Schizophyllaceae</taxon>
        <taxon>Schizophyllum</taxon>
    </lineage>
</organism>
<proteinExistence type="predicted"/>
<protein>
    <recommendedName>
        <fullName evidence="1">F-box domain-containing protein</fullName>
    </recommendedName>
</protein>
<evidence type="ECO:0000313" key="2">
    <source>
        <dbReference type="EMBL" id="EFI92872.1"/>
    </source>
</evidence>